<dbReference type="EMBL" id="JAGSPB010000001">
    <property type="protein sequence ID" value="MBV7265568.1"/>
    <property type="molecule type" value="Genomic_DNA"/>
</dbReference>
<evidence type="ECO:0000313" key="2">
    <source>
        <dbReference type="EMBL" id="MBV7265568.1"/>
    </source>
</evidence>
<name>A0ABS6SMC3_9SPHN</name>
<proteinExistence type="predicted"/>
<accession>A0ABS6SMC3</accession>
<protein>
    <submittedName>
        <fullName evidence="2">UrcA family protein</fullName>
    </submittedName>
</protein>
<sequence length="102" mass="10695">MKTFAIAAASFSLIATATPAFAGSDGGTTQTISTAGLDLSTPEGQDMLDRRIDQLARQVCGVGETRTGTRIPSAKSRDCYEKALVSAQRQVAAMIESQRRGG</sequence>
<feature type="signal peptide" evidence="1">
    <location>
        <begin position="1"/>
        <end position="22"/>
    </location>
</feature>
<keyword evidence="1" id="KW-0732">Signal</keyword>
<dbReference type="NCBIfam" id="TIGR04433">
    <property type="entry name" value="UrcA_uranyl"/>
    <property type="match status" value="1"/>
</dbReference>
<feature type="chain" id="PRO_5047488124" evidence="1">
    <location>
        <begin position="23"/>
        <end position="102"/>
    </location>
</feature>
<dbReference type="Proteomes" id="UP000699975">
    <property type="component" value="Unassembled WGS sequence"/>
</dbReference>
<dbReference type="InterPro" id="IPR030972">
    <property type="entry name" value="UrcA_uranyl"/>
</dbReference>
<gene>
    <name evidence="2" type="ORF">KCG45_05205</name>
</gene>
<organism evidence="2 3">
    <name type="scientific">Erythrobacter ani</name>
    <dbReference type="NCBI Taxonomy" id="2827235"/>
    <lineage>
        <taxon>Bacteria</taxon>
        <taxon>Pseudomonadati</taxon>
        <taxon>Pseudomonadota</taxon>
        <taxon>Alphaproteobacteria</taxon>
        <taxon>Sphingomonadales</taxon>
        <taxon>Erythrobacteraceae</taxon>
        <taxon>Erythrobacter/Porphyrobacter group</taxon>
        <taxon>Erythrobacter</taxon>
    </lineage>
</organism>
<reference evidence="2 3" key="1">
    <citation type="submission" date="2021-04" db="EMBL/GenBank/DDBJ databases">
        <authorList>
            <person name="Pira H."/>
            <person name="Risdian C."/>
            <person name="Wink J."/>
        </authorList>
    </citation>
    <scope>NUCLEOTIDE SEQUENCE [LARGE SCALE GENOMIC DNA]</scope>
    <source>
        <strain evidence="2 3">WH131</strain>
    </source>
</reference>
<evidence type="ECO:0000256" key="1">
    <source>
        <dbReference type="SAM" id="SignalP"/>
    </source>
</evidence>
<keyword evidence="3" id="KW-1185">Reference proteome</keyword>
<evidence type="ECO:0000313" key="3">
    <source>
        <dbReference type="Proteomes" id="UP000699975"/>
    </source>
</evidence>
<comment type="caution">
    <text evidence="2">The sequence shown here is derived from an EMBL/GenBank/DDBJ whole genome shotgun (WGS) entry which is preliminary data.</text>
</comment>
<dbReference type="RefSeq" id="WP_218316009.1">
    <property type="nucleotide sequence ID" value="NZ_JAGSPB010000001.1"/>
</dbReference>